<accession>A0A1R3HGD7</accession>
<name>A0A1R3HGD7_9ROSI</name>
<proteinExistence type="predicted"/>
<dbReference type="AlphaFoldDB" id="A0A1R3HGD7"/>
<dbReference type="EMBL" id="AWUE01020213">
    <property type="protein sequence ID" value="OMO69429.1"/>
    <property type="molecule type" value="Genomic_DNA"/>
</dbReference>
<evidence type="ECO:0000313" key="1">
    <source>
        <dbReference type="EMBL" id="OMO69429.1"/>
    </source>
</evidence>
<gene>
    <name evidence="1" type="ORF">COLO4_29067</name>
</gene>
<comment type="caution">
    <text evidence="1">The sequence shown here is derived from an EMBL/GenBank/DDBJ whole genome shotgun (WGS) entry which is preliminary data.</text>
</comment>
<keyword evidence="2" id="KW-1185">Reference proteome</keyword>
<reference evidence="2" key="1">
    <citation type="submission" date="2013-09" db="EMBL/GenBank/DDBJ databases">
        <title>Corchorus olitorius genome sequencing.</title>
        <authorList>
            <person name="Alam M."/>
            <person name="Haque M.S."/>
            <person name="Islam M.S."/>
            <person name="Emdad E.M."/>
            <person name="Islam M.M."/>
            <person name="Ahmed B."/>
            <person name="Halim A."/>
            <person name="Hossen Q.M.M."/>
            <person name="Hossain M.Z."/>
            <person name="Ahmed R."/>
            <person name="Khan M.M."/>
            <person name="Islam R."/>
            <person name="Rashid M.M."/>
            <person name="Khan S.A."/>
            <person name="Rahman M.S."/>
            <person name="Alam M."/>
            <person name="Yahiya A.S."/>
            <person name="Khan M.S."/>
            <person name="Azam M.S."/>
            <person name="Haque T."/>
            <person name="Lashkar M.Z.H."/>
            <person name="Akhand A.I."/>
            <person name="Morshed G."/>
            <person name="Roy S."/>
            <person name="Uddin K.S."/>
            <person name="Rabeya T."/>
            <person name="Hossain A.S."/>
            <person name="Chowdhury A."/>
            <person name="Snigdha A.R."/>
            <person name="Mortoza M.S."/>
            <person name="Matin S.A."/>
            <person name="Hoque S.M.E."/>
            <person name="Islam M.K."/>
            <person name="Roy D.K."/>
            <person name="Haider R."/>
            <person name="Moosa M.M."/>
            <person name="Elias S.M."/>
            <person name="Hasan A.M."/>
            <person name="Jahan S."/>
            <person name="Shafiuddin M."/>
            <person name="Mahmood N."/>
            <person name="Shommy N.S."/>
        </authorList>
    </citation>
    <scope>NUCLEOTIDE SEQUENCE [LARGE SCALE GENOMIC DNA]</scope>
    <source>
        <strain evidence="2">cv. O-4</strain>
    </source>
</reference>
<sequence length="40" mass="4515">MTTGRTTEGGTLMTELAAEFVRRSLTIMFAEKARRQRISP</sequence>
<organism evidence="1 2">
    <name type="scientific">Corchorus olitorius</name>
    <dbReference type="NCBI Taxonomy" id="93759"/>
    <lineage>
        <taxon>Eukaryota</taxon>
        <taxon>Viridiplantae</taxon>
        <taxon>Streptophyta</taxon>
        <taxon>Embryophyta</taxon>
        <taxon>Tracheophyta</taxon>
        <taxon>Spermatophyta</taxon>
        <taxon>Magnoliopsida</taxon>
        <taxon>eudicotyledons</taxon>
        <taxon>Gunneridae</taxon>
        <taxon>Pentapetalae</taxon>
        <taxon>rosids</taxon>
        <taxon>malvids</taxon>
        <taxon>Malvales</taxon>
        <taxon>Malvaceae</taxon>
        <taxon>Grewioideae</taxon>
        <taxon>Apeibeae</taxon>
        <taxon>Corchorus</taxon>
    </lineage>
</organism>
<evidence type="ECO:0000313" key="2">
    <source>
        <dbReference type="Proteomes" id="UP000187203"/>
    </source>
</evidence>
<dbReference type="Proteomes" id="UP000187203">
    <property type="component" value="Unassembled WGS sequence"/>
</dbReference>
<protein>
    <submittedName>
        <fullName evidence="1">Uncharacterized protein</fullName>
    </submittedName>
</protein>